<feature type="domain" description="EamA" evidence="7">
    <location>
        <begin position="18"/>
        <end position="161"/>
    </location>
</feature>
<dbReference type="InterPro" id="IPR000620">
    <property type="entry name" value="EamA_dom"/>
</dbReference>
<dbReference type="GO" id="GO:0016020">
    <property type="term" value="C:membrane"/>
    <property type="evidence" value="ECO:0007669"/>
    <property type="project" value="UniProtKB-SubCell"/>
</dbReference>
<feature type="transmembrane region" description="Helical" evidence="6">
    <location>
        <begin position="244"/>
        <end position="265"/>
    </location>
</feature>
<reference evidence="8 9" key="1">
    <citation type="submission" date="2018-04" db="EMBL/GenBank/DDBJ databases">
        <authorList>
            <person name="Go L.Y."/>
            <person name="Mitchell J.A."/>
        </authorList>
    </citation>
    <scope>NUCLEOTIDE SEQUENCE [LARGE SCALE GENOMIC DNA]</scope>
    <source>
        <strain evidence="8">ULC066bin1</strain>
    </source>
</reference>
<gene>
    <name evidence="8" type="ORF">DCF19_03240</name>
</gene>
<keyword evidence="5 6" id="KW-0472">Membrane</keyword>
<feature type="domain" description="EamA" evidence="7">
    <location>
        <begin position="180"/>
        <end position="317"/>
    </location>
</feature>
<feature type="transmembrane region" description="Helical" evidence="6">
    <location>
        <begin position="152"/>
        <end position="171"/>
    </location>
</feature>
<comment type="caution">
    <text evidence="8">The sequence shown here is derived from an EMBL/GenBank/DDBJ whole genome shotgun (WGS) entry which is preliminary data.</text>
</comment>
<feature type="transmembrane region" description="Helical" evidence="6">
    <location>
        <begin position="17"/>
        <end position="38"/>
    </location>
</feature>
<feature type="transmembrane region" description="Helical" evidence="6">
    <location>
        <begin position="183"/>
        <end position="201"/>
    </location>
</feature>
<evidence type="ECO:0000256" key="5">
    <source>
        <dbReference type="ARBA" id="ARBA00023136"/>
    </source>
</evidence>
<reference evidence="8 9" key="2">
    <citation type="submission" date="2018-06" db="EMBL/GenBank/DDBJ databases">
        <title>Metagenomic assembly of (sub)arctic Cyanobacteria and their associated microbiome from non-axenic cultures.</title>
        <authorList>
            <person name="Baurain D."/>
        </authorList>
    </citation>
    <scope>NUCLEOTIDE SEQUENCE [LARGE SCALE GENOMIC DNA]</scope>
    <source>
        <strain evidence="8">ULC066bin1</strain>
    </source>
</reference>
<name>A0A2W4WQV0_9CYAN</name>
<comment type="similarity">
    <text evidence="2">Belongs to the EamA transporter family.</text>
</comment>
<feature type="transmembrane region" description="Helical" evidence="6">
    <location>
        <begin position="213"/>
        <end position="232"/>
    </location>
</feature>
<accession>A0A2W4WQV0</accession>
<evidence type="ECO:0000259" key="7">
    <source>
        <dbReference type="Pfam" id="PF00892"/>
    </source>
</evidence>
<feature type="transmembrane region" description="Helical" evidence="6">
    <location>
        <begin position="277"/>
        <end position="297"/>
    </location>
</feature>
<dbReference type="PANTHER" id="PTHR22911:SF6">
    <property type="entry name" value="SOLUTE CARRIER FAMILY 35 MEMBER G1"/>
    <property type="match status" value="1"/>
</dbReference>
<evidence type="ECO:0000256" key="1">
    <source>
        <dbReference type="ARBA" id="ARBA00004141"/>
    </source>
</evidence>
<feature type="transmembrane region" description="Helical" evidence="6">
    <location>
        <begin position="50"/>
        <end position="74"/>
    </location>
</feature>
<dbReference type="Proteomes" id="UP000249467">
    <property type="component" value="Unassembled WGS sequence"/>
</dbReference>
<dbReference type="AlphaFoldDB" id="A0A2W4WQV0"/>
<dbReference type="SUPFAM" id="SSF103481">
    <property type="entry name" value="Multidrug resistance efflux transporter EmrE"/>
    <property type="match status" value="2"/>
</dbReference>
<dbReference type="PANTHER" id="PTHR22911">
    <property type="entry name" value="ACYL-MALONYL CONDENSING ENZYME-RELATED"/>
    <property type="match status" value="1"/>
</dbReference>
<evidence type="ECO:0000256" key="3">
    <source>
        <dbReference type="ARBA" id="ARBA00022692"/>
    </source>
</evidence>
<keyword evidence="3 6" id="KW-0812">Transmembrane</keyword>
<evidence type="ECO:0000256" key="6">
    <source>
        <dbReference type="SAM" id="Phobius"/>
    </source>
</evidence>
<feature type="transmembrane region" description="Helical" evidence="6">
    <location>
        <begin position="303"/>
        <end position="322"/>
    </location>
</feature>
<feature type="transmembrane region" description="Helical" evidence="6">
    <location>
        <begin position="90"/>
        <end position="111"/>
    </location>
</feature>
<evidence type="ECO:0000256" key="2">
    <source>
        <dbReference type="ARBA" id="ARBA00007362"/>
    </source>
</evidence>
<keyword evidence="4 6" id="KW-1133">Transmembrane helix</keyword>
<evidence type="ECO:0000256" key="4">
    <source>
        <dbReference type="ARBA" id="ARBA00022989"/>
    </source>
</evidence>
<protein>
    <submittedName>
        <fullName evidence="8">EamA family transporter</fullName>
    </submittedName>
</protein>
<dbReference type="EMBL" id="QBML01000003">
    <property type="protein sequence ID" value="PZO44229.1"/>
    <property type="molecule type" value="Genomic_DNA"/>
</dbReference>
<proteinExistence type="inferred from homology"/>
<evidence type="ECO:0000313" key="8">
    <source>
        <dbReference type="EMBL" id="PZO44229.1"/>
    </source>
</evidence>
<dbReference type="InterPro" id="IPR037185">
    <property type="entry name" value="EmrE-like"/>
</dbReference>
<dbReference type="Pfam" id="PF00892">
    <property type="entry name" value="EamA"/>
    <property type="match status" value="2"/>
</dbReference>
<evidence type="ECO:0000313" key="9">
    <source>
        <dbReference type="Proteomes" id="UP000249467"/>
    </source>
</evidence>
<feature type="transmembrane region" description="Helical" evidence="6">
    <location>
        <begin position="117"/>
        <end position="140"/>
    </location>
</feature>
<sequence>MNINNNIQKTFSQVPGWIYLAVAVLIFAASNSFTRIIIDIGQHNLIDGRNPISLCNVLFVGNICAFGVMVLIFYKDLKLSTLKALTRKDWINLTITSVLSGAIAPALTFTAIGHANIANVVLIGRIEPFLTLMLSIWLFGLRVDGWTLSGSLVSLGGVATTIILGGAGNAMKMGGLQIGTGEILVAIAAIITSISTVNTKLQLQEIPVGFFSIYRNAVGTMLFFLLANILYGPMHFVDILSPLLWQWMIIYAIFIVVVARVSWLVGLKLSTSTEINLAALVNPVLTICLAYLILGQVPTQAQFWGVSLLIIGLILSFIGNLNQDRAKRIKDRPTTLEKMEMPIGFRGV</sequence>
<comment type="subcellular location">
    <subcellularLocation>
        <location evidence="1">Membrane</location>
        <topology evidence="1">Multi-pass membrane protein</topology>
    </subcellularLocation>
</comment>
<organism evidence="8 9">
    <name type="scientific">Pseudanabaena frigida</name>
    <dbReference type="NCBI Taxonomy" id="945775"/>
    <lineage>
        <taxon>Bacteria</taxon>
        <taxon>Bacillati</taxon>
        <taxon>Cyanobacteriota</taxon>
        <taxon>Cyanophyceae</taxon>
        <taxon>Pseudanabaenales</taxon>
        <taxon>Pseudanabaenaceae</taxon>
        <taxon>Pseudanabaena</taxon>
    </lineage>
</organism>